<name>J3N5H2_ORYBR</name>
<evidence type="ECO:0000313" key="2">
    <source>
        <dbReference type="EnsemblPlants" id="OB11G10580.1"/>
    </source>
</evidence>
<reference evidence="2" key="2">
    <citation type="submission" date="2013-04" db="UniProtKB">
        <authorList>
            <consortium name="EnsemblPlants"/>
        </authorList>
    </citation>
    <scope>IDENTIFICATION</scope>
</reference>
<dbReference type="EnsemblPlants" id="OB11G10580.1">
    <property type="protein sequence ID" value="OB11G10580.1"/>
    <property type="gene ID" value="OB11G10580"/>
</dbReference>
<accession>J3N5H2</accession>
<feature type="region of interest" description="Disordered" evidence="1">
    <location>
        <begin position="1"/>
        <end position="24"/>
    </location>
</feature>
<organism evidence="2">
    <name type="scientific">Oryza brachyantha</name>
    <name type="common">malo sina</name>
    <dbReference type="NCBI Taxonomy" id="4533"/>
    <lineage>
        <taxon>Eukaryota</taxon>
        <taxon>Viridiplantae</taxon>
        <taxon>Streptophyta</taxon>
        <taxon>Embryophyta</taxon>
        <taxon>Tracheophyta</taxon>
        <taxon>Spermatophyta</taxon>
        <taxon>Magnoliopsida</taxon>
        <taxon>Liliopsida</taxon>
        <taxon>Poales</taxon>
        <taxon>Poaceae</taxon>
        <taxon>BOP clade</taxon>
        <taxon>Oryzoideae</taxon>
        <taxon>Oryzeae</taxon>
        <taxon>Oryzinae</taxon>
        <taxon>Oryza</taxon>
    </lineage>
</organism>
<dbReference type="AlphaFoldDB" id="J3N5H2"/>
<feature type="compositionally biased region" description="Basic residues" evidence="1">
    <location>
        <begin position="11"/>
        <end position="24"/>
    </location>
</feature>
<evidence type="ECO:0000256" key="1">
    <source>
        <dbReference type="SAM" id="MobiDB-lite"/>
    </source>
</evidence>
<dbReference type="Proteomes" id="UP000006038">
    <property type="component" value="Chromosome 11"/>
</dbReference>
<proteinExistence type="predicted"/>
<dbReference type="OMA" id="RTHTAYM"/>
<reference evidence="2" key="1">
    <citation type="journal article" date="2013" name="Nat. Commun.">
        <title>Whole-genome sequencing of Oryza brachyantha reveals mechanisms underlying Oryza genome evolution.</title>
        <authorList>
            <person name="Chen J."/>
            <person name="Huang Q."/>
            <person name="Gao D."/>
            <person name="Wang J."/>
            <person name="Lang Y."/>
            <person name="Liu T."/>
            <person name="Li B."/>
            <person name="Bai Z."/>
            <person name="Luis Goicoechea J."/>
            <person name="Liang C."/>
            <person name="Chen C."/>
            <person name="Zhang W."/>
            <person name="Sun S."/>
            <person name="Liao Y."/>
            <person name="Zhang X."/>
            <person name="Yang L."/>
            <person name="Song C."/>
            <person name="Wang M."/>
            <person name="Shi J."/>
            <person name="Liu G."/>
            <person name="Liu J."/>
            <person name="Zhou H."/>
            <person name="Zhou W."/>
            <person name="Yu Q."/>
            <person name="An N."/>
            <person name="Chen Y."/>
            <person name="Cai Q."/>
            <person name="Wang B."/>
            <person name="Liu B."/>
            <person name="Min J."/>
            <person name="Huang Y."/>
            <person name="Wu H."/>
            <person name="Li Z."/>
            <person name="Zhang Y."/>
            <person name="Yin Y."/>
            <person name="Song W."/>
            <person name="Jiang J."/>
            <person name="Jackson S.A."/>
            <person name="Wing R.A."/>
            <person name="Wang J."/>
            <person name="Chen M."/>
        </authorList>
    </citation>
    <scope>NUCLEOTIDE SEQUENCE [LARGE SCALE GENOMIC DNA]</scope>
    <source>
        <strain evidence="2">cv. IRGC 101232</strain>
    </source>
</reference>
<dbReference type="HOGENOM" id="CLU_177315_0_0_1"/>
<protein>
    <submittedName>
        <fullName evidence="2">Uncharacterized protein</fullName>
    </submittedName>
</protein>
<dbReference type="Gramene" id="OB11G10580.1">
    <property type="protein sequence ID" value="OB11G10580.1"/>
    <property type="gene ID" value="OB11G10580"/>
</dbReference>
<evidence type="ECO:0000313" key="3">
    <source>
        <dbReference type="Proteomes" id="UP000006038"/>
    </source>
</evidence>
<keyword evidence="3" id="KW-1185">Reference proteome</keyword>
<sequence>FIGSAGGTPTCHRRRRSTHQRRRTHTAYMMLPATAPATSENPNACQIARFSNTIAQLQIFDIWSIIFCFSKSQLNCVL</sequence>